<organism evidence="3 4">
    <name type="scientific">Stephania japonica</name>
    <dbReference type="NCBI Taxonomy" id="461633"/>
    <lineage>
        <taxon>Eukaryota</taxon>
        <taxon>Viridiplantae</taxon>
        <taxon>Streptophyta</taxon>
        <taxon>Embryophyta</taxon>
        <taxon>Tracheophyta</taxon>
        <taxon>Spermatophyta</taxon>
        <taxon>Magnoliopsida</taxon>
        <taxon>Ranunculales</taxon>
        <taxon>Menispermaceae</taxon>
        <taxon>Menispermoideae</taxon>
        <taxon>Cissampelideae</taxon>
        <taxon>Stephania</taxon>
    </lineage>
</organism>
<feature type="compositionally biased region" description="Basic and acidic residues" evidence="1">
    <location>
        <begin position="519"/>
        <end position="530"/>
    </location>
</feature>
<dbReference type="EMBL" id="JBBNAE010000002">
    <property type="protein sequence ID" value="KAK9146436.1"/>
    <property type="molecule type" value="Genomic_DNA"/>
</dbReference>
<dbReference type="AlphaFoldDB" id="A0AAP0K5U2"/>
<dbReference type="Pfam" id="PF22486">
    <property type="entry name" value="MATH_2"/>
    <property type="match status" value="1"/>
</dbReference>
<dbReference type="Proteomes" id="UP001417504">
    <property type="component" value="Unassembled WGS sequence"/>
</dbReference>
<feature type="compositionally biased region" description="Low complexity" evidence="1">
    <location>
        <begin position="568"/>
        <end position="587"/>
    </location>
</feature>
<evidence type="ECO:0000259" key="2">
    <source>
        <dbReference type="PROSITE" id="PS50144"/>
    </source>
</evidence>
<dbReference type="SMART" id="SM00061">
    <property type="entry name" value="MATH"/>
    <property type="match status" value="1"/>
</dbReference>
<dbReference type="InterPro" id="IPR002083">
    <property type="entry name" value="MATH/TRAF_dom"/>
</dbReference>
<dbReference type="InterPro" id="IPR008974">
    <property type="entry name" value="TRAF-like"/>
</dbReference>
<dbReference type="PROSITE" id="PS50144">
    <property type="entry name" value="MATH"/>
    <property type="match status" value="1"/>
</dbReference>
<protein>
    <recommendedName>
        <fullName evidence="2">MATH domain-containing protein</fullName>
    </recommendedName>
</protein>
<feature type="region of interest" description="Disordered" evidence="1">
    <location>
        <begin position="686"/>
        <end position="745"/>
    </location>
</feature>
<evidence type="ECO:0000313" key="4">
    <source>
        <dbReference type="Proteomes" id="UP001417504"/>
    </source>
</evidence>
<feature type="region of interest" description="Disordered" evidence="1">
    <location>
        <begin position="502"/>
        <end position="637"/>
    </location>
</feature>
<feature type="compositionally biased region" description="Polar residues" evidence="1">
    <location>
        <begin position="36"/>
        <end position="45"/>
    </location>
</feature>
<dbReference type="PANTHER" id="PTHR47477">
    <property type="entry name" value="TNF RECEPTOR-ASSOCIATED FACTOR HOMOLOG 1A"/>
    <property type="match status" value="1"/>
</dbReference>
<dbReference type="SUPFAM" id="SSF49599">
    <property type="entry name" value="TRAF domain-like"/>
    <property type="match status" value="1"/>
</dbReference>
<keyword evidence="4" id="KW-1185">Reference proteome</keyword>
<dbReference type="Gene3D" id="2.60.210.10">
    <property type="entry name" value="Apoptosis, Tumor Necrosis Factor Receptor Associated Protein 2, Chain A"/>
    <property type="match status" value="1"/>
</dbReference>
<feature type="compositionally biased region" description="Basic and acidic residues" evidence="1">
    <location>
        <begin position="421"/>
        <end position="444"/>
    </location>
</feature>
<dbReference type="CDD" id="cd00121">
    <property type="entry name" value="MATH"/>
    <property type="match status" value="1"/>
</dbReference>
<evidence type="ECO:0000313" key="3">
    <source>
        <dbReference type="EMBL" id="KAK9146436.1"/>
    </source>
</evidence>
<sequence length="1118" mass="123413">MSGIVSDDSGIGRSSDGISSGQRCQSGEALAEWRSSEQVENGTPSTSPPYWDTDDDDDCGPKPSELYGKFTWKIENFSQISKRELRSNAFEVGGYKWYILIYPQGCDVCNHLSLFLCVANHDKLLPGWSHFAQFTIAVVNKDPKKSKYSDTLHRFWKKEHDWGWKKFMELSKVLDGFIVSDTLVIKAQVQVIREKLNRPFRCLDCQYRRELVRVYLTNVEQICRRFVEERRGKLGKFIEDKVRWSSFCAFWLGVDQNARRRMSREKTDAILKVVVKHFFIEKEVTSTLVMDSLYSGLKALEGQGKSKKGRAKLHDCEEMPAPIVCVDNDMFLLADDVLPLLERAAVEPLPPKEEKGPQNRTKDGSSGEDFNKDSIERDERRLTELGRRTVEIFVLAHIFSNKVEVAYKEAVALKKQEELIREEEASGQAENEHKGKRRTSEKERRTKKKQSKKRGNRKGKDKGKDEKFDTVVEEKQSCEGDIIGDASEGFLTSQVVVALDKPDTLADESDVSYIDDATELSRPDLEDRDLSPVNWDTDTSEVHPPTEASSSGVNELPVRNEQVEKKSSSCMDDSSSTCSSDSVPSVVMNGTCKGNSLPNYRSQASPGRGKSQRGKERGEWTGSIPDVDGQPSDPLADVGRLHDSSGACRAEGLEQNAIADRVNWLEHPLVEKDVVTMQKKLTMKDGVNAGTQYSPSSPPRMQLKPVAERPEPCPTNNTSPSRARPMEKANPLRLPSPQISGVSKCDVSNSATTKMLFPSTENPTTHKVTAVVSRPSSAPLIPGPRPSAPVFSMPQATPILSRSVSAAGRLGATDALPTPHSCAPQSYRNAIMGKTVGTSNFGLTPCSSTVGVSSSTYVHHPSELGSSLTFLPQSSAVNDKDMANSRSGFTFGSVTPEILQNQPEWVGSSQSDASEMLLNLSLSNGIDNTNFYGSSSTSTGHRKYLEEATSVAARQAHAVSPDEFPHLDIINYLLDEEHSIGKAAKASTVLRPNNGHHYPNSMSRPFSFPGDLTVPLDSSSSDGMYDRLEGYHNNGIHQLYESQTGHFDPLRDTIPMPGLSAYGNGQVGGLMRSQWQGGGDISSLRMSTTEGDGYLYQVPEYSNVSCGVSGYTIYRPSN</sequence>
<proteinExistence type="predicted"/>
<feature type="compositionally biased region" description="Basic and acidic residues" evidence="1">
    <location>
        <begin position="350"/>
        <end position="375"/>
    </location>
</feature>
<dbReference type="PANTHER" id="PTHR47477:SF8">
    <property type="entry name" value="TNF RECEPTOR-ASSOCIATED FACTOR HOMOLOG 1A"/>
    <property type="match status" value="1"/>
</dbReference>
<feature type="compositionally biased region" description="Basic residues" evidence="1">
    <location>
        <begin position="445"/>
        <end position="461"/>
    </location>
</feature>
<comment type="caution">
    <text evidence="3">The sequence shown here is derived from an EMBL/GenBank/DDBJ whole genome shotgun (WGS) entry which is preliminary data.</text>
</comment>
<dbReference type="InterPro" id="IPR055327">
    <property type="entry name" value="TRAF1A/B"/>
</dbReference>
<gene>
    <name evidence="3" type="ORF">Sjap_006339</name>
</gene>
<feature type="domain" description="MATH" evidence="2">
    <location>
        <begin position="67"/>
        <end position="189"/>
    </location>
</feature>
<feature type="region of interest" description="Disordered" evidence="1">
    <location>
        <begin position="421"/>
        <end position="470"/>
    </location>
</feature>
<feature type="region of interest" description="Disordered" evidence="1">
    <location>
        <begin position="346"/>
        <end position="375"/>
    </location>
</feature>
<name>A0AAP0K5U2_9MAGN</name>
<feature type="compositionally biased region" description="Low complexity" evidence="1">
    <location>
        <begin position="1"/>
        <end position="21"/>
    </location>
</feature>
<evidence type="ECO:0000256" key="1">
    <source>
        <dbReference type="SAM" id="MobiDB-lite"/>
    </source>
</evidence>
<reference evidence="3 4" key="1">
    <citation type="submission" date="2024-01" db="EMBL/GenBank/DDBJ databases">
        <title>Genome assemblies of Stephania.</title>
        <authorList>
            <person name="Yang L."/>
        </authorList>
    </citation>
    <scope>NUCLEOTIDE SEQUENCE [LARGE SCALE GENOMIC DNA]</scope>
    <source>
        <strain evidence="3">QJT</strain>
        <tissue evidence="3">Leaf</tissue>
    </source>
</reference>
<feature type="region of interest" description="Disordered" evidence="1">
    <location>
        <begin position="1"/>
        <end position="58"/>
    </location>
</feature>
<feature type="compositionally biased region" description="Polar residues" evidence="1">
    <location>
        <begin position="592"/>
        <end position="605"/>
    </location>
</feature>
<accession>A0AAP0K5U2</accession>